<evidence type="ECO:0000313" key="26">
    <source>
        <dbReference type="EMBL" id="CAF0730931.1"/>
    </source>
</evidence>
<evidence type="ECO:0000256" key="19">
    <source>
        <dbReference type="ARBA" id="ARBA00066822"/>
    </source>
</evidence>
<proteinExistence type="inferred from homology"/>
<comment type="catalytic activity">
    <reaction evidence="17">
        <text>a (3R)-3-hydroxyacyl-CoA + NAD(+) = a 3-oxoacyl-CoA + NADH + H(+)</text>
        <dbReference type="Rhea" id="RHEA:32711"/>
        <dbReference type="ChEBI" id="CHEBI:15378"/>
        <dbReference type="ChEBI" id="CHEBI:57319"/>
        <dbReference type="ChEBI" id="CHEBI:57540"/>
        <dbReference type="ChEBI" id="CHEBI:57945"/>
        <dbReference type="ChEBI" id="CHEBI:90726"/>
        <dbReference type="EC" id="1.1.1.n12"/>
    </reaction>
    <physiologicalReaction direction="left-to-right" evidence="17">
        <dbReference type="Rhea" id="RHEA:32712"/>
    </physiologicalReaction>
</comment>
<evidence type="ECO:0000256" key="10">
    <source>
        <dbReference type="ARBA" id="ARBA00023098"/>
    </source>
</evidence>
<keyword evidence="10" id="KW-0443">Lipid metabolism</keyword>
<dbReference type="OrthoDB" id="294295at2759"/>
<evidence type="ECO:0000256" key="13">
    <source>
        <dbReference type="ARBA" id="ARBA00037929"/>
    </source>
</evidence>
<evidence type="ECO:0000256" key="2">
    <source>
        <dbReference type="ARBA" id="ARBA00005194"/>
    </source>
</evidence>
<dbReference type="GO" id="GO:0004303">
    <property type="term" value="F:estradiol 17-beta-dehydrogenase [NAD(P)+] activity"/>
    <property type="evidence" value="ECO:0007669"/>
    <property type="project" value="UniProtKB-EC"/>
</dbReference>
<dbReference type="EMBL" id="CAJNOQ010000354">
    <property type="protein sequence ID" value="CAF0791470.1"/>
    <property type="molecule type" value="Genomic_DNA"/>
</dbReference>
<comment type="caution">
    <text evidence="27">The sequence shown here is derived from an EMBL/GenBank/DDBJ whole genome shotgun (WGS) entry which is preliminary data.</text>
</comment>
<dbReference type="PROSITE" id="PS00061">
    <property type="entry name" value="ADH_SHORT"/>
    <property type="match status" value="1"/>
</dbReference>
<evidence type="ECO:0000256" key="11">
    <source>
        <dbReference type="ARBA" id="ARBA00023128"/>
    </source>
</evidence>
<keyword evidence="6" id="KW-0597">Phosphoprotein</keyword>
<dbReference type="EC" id="1.1.1.n12" evidence="4"/>
<evidence type="ECO:0000256" key="7">
    <source>
        <dbReference type="ARBA" id="ARBA00022832"/>
    </source>
</evidence>
<dbReference type="FunFam" id="3.40.50.720:FF:000231">
    <property type="entry name" value="Estradiol 17-beta-dehydrogenase 8"/>
    <property type="match status" value="1"/>
</dbReference>
<dbReference type="GO" id="GO:0047035">
    <property type="term" value="F:testosterone dehydrogenase (NAD+) activity"/>
    <property type="evidence" value="ECO:0007669"/>
    <property type="project" value="UniProtKB-EC"/>
</dbReference>
<evidence type="ECO:0000313" key="28">
    <source>
        <dbReference type="EMBL" id="CAF3506227.1"/>
    </source>
</evidence>
<dbReference type="Proteomes" id="UP000681722">
    <property type="component" value="Unassembled WGS sequence"/>
</dbReference>
<evidence type="ECO:0000256" key="25">
    <source>
        <dbReference type="ARBA" id="ARBA00083258"/>
    </source>
</evidence>
<comment type="pathway">
    <text evidence="2">Lipid metabolism; fatty acid biosynthesis.</text>
</comment>
<dbReference type="PRINTS" id="PR00081">
    <property type="entry name" value="GDHRDH"/>
</dbReference>
<comment type="catalytic activity">
    <reaction evidence="16">
        <text>17beta-hydroxy-5alpha-androstan-3-one + NAD(+) = 5alpha-androstan-3,17-dione + NADH + H(+)</text>
        <dbReference type="Rhea" id="RHEA:41992"/>
        <dbReference type="ChEBI" id="CHEBI:15378"/>
        <dbReference type="ChEBI" id="CHEBI:15994"/>
        <dbReference type="ChEBI" id="CHEBI:16330"/>
        <dbReference type="ChEBI" id="CHEBI:57540"/>
        <dbReference type="ChEBI" id="CHEBI:57945"/>
    </reaction>
    <physiologicalReaction direction="left-to-right" evidence="16">
        <dbReference type="Rhea" id="RHEA:41993"/>
    </physiologicalReaction>
</comment>
<dbReference type="EMBL" id="CAJOBA010000123">
    <property type="protein sequence ID" value="CAF3506227.1"/>
    <property type="molecule type" value="Genomic_DNA"/>
</dbReference>
<keyword evidence="7" id="KW-0276">Fatty acid metabolism</keyword>
<evidence type="ECO:0000256" key="24">
    <source>
        <dbReference type="ARBA" id="ARBA00083097"/>
    </source>
</evidence>
<comment type="pathway">
    <text evidence="13">Steroid biosynthesis; estrogen biosynthesis.</text>
</comment>
<keyword evidence="11" id="KW-0496">Mitochondrion</keyword>
<dbReference type="GO" id="GO:0006633">
    <property type="term" value="P:fatty acid biosynthetic process"/>
    <property type="evidence" value="ECO:0007669"/>
    <property type="project" value="UniProtKB-KW"/>
</dbReference>
<dbReference type="Proteomes" id="UP000677228">
    <property type="component" value="Unassembled WGS sequence"/>
</dbReference>
<evidence type="ECO:0000313" key="27">
    <source>
        <dbReference type="EMBL" id="CAF0791470.1"/>
    </source>
</evidence>
<evidence type="ECO:0000256" key="21">
    <source>
        <dbReference type="ARBA" id="ARBA00077835"/>
    </source>
</evidence>
<evidence type="ECO:0000256" key="18">
    <source>
        <dbReference type="ARBA" id="ARBA00065174"/>
    </source>
</evidence>
<comment type="subcellular location">
    <subcellularLocation>
        <location evidence="1">Mitochondrion matrix</location>
    </subcellularLocation>
</comment>
<dbReference type="InterPro" id="IPR036291">
    <property type="entry name" value="NAD(P)-bd_dom_sf"/>
</dbReference>
<dbReference type="Proteomes" id="UP000682733">
    <property type="component" value="Unassembled WGS sequence"/>
</dbReference>
<evidence type="ECO:0000256" key="15">
    <source>
        <dbReference type="ARBA" id="ARBA00050232"/>
    </source>
</evidence>
<evidence type="ECO:0000256" key="23">
    <source>
        <dbReference type="ARBA" id="ARBA00081936"/>
    </source>
</evidence>
<protein>
    <recommendedName>
        <fullName evidence="20">(3R)-3-hydroxyacyl-CoA dehydrogenase</fullName>
        <ecNumber evidence="19">1.1.1.239</ecNumber>
        <ecNumber evidence="4">1.1.1.n12</ecNumber>
    </recommendedName>
    <alternativeName>
        <fullName evidence="22">17-beta-hydroxysteroid dehydrogenase 8</fullName>
    </alternativeName>
    <alternativeName>
        <fullName evidence="21">3-ketoacyl-[acyl-carrier-protein] reductase alpha subunit</fullName>
    </alternativeName>
    <alternativeName>
        <fullName evidence="24">3-oxoacyl-[acyl-carrier-protein] reductase</fullName>
    </alternativeName>
    <alternativeName>
        <fullName evidence="25">Estradiol 17-beta-dehydrogenase 8</fullName>
    </alternativeName>
    <alternativeName>
        <fullName evidence="23">Testosterone 17-beta-dehydrogenase 8</fullName>
    </alternativeName>
</protein>
<keyword evidence="5" id="KW-0444">Lipid biosynthesis</keyword>
<dbReference type="Proteomes" id="UP000663829">
    <property type="component" value="Unassembled WGS sequence"/>
</dbReference>
<dbReference type="PANTHER" id="PTHR42760:SF83">
    <property type="entry name" value="(3R)-3-HYDROXYACYL-COA DEHYDROGENASE"/>
    <property type="match status" value="1"/>
</dbReference>
<dbReference type="GO" id="GO:0008210">
    <property type="term" value="P:estrogen metabolic process"/>
    <property type="evidence" value="ECO:0007669"/>
    <property type="project" value="UniProtKB-ARBA"/>
</dbReference>
<gene>
    <name evidence="27" type="ORF">GPM918_LOCUS3022</name>
    <name evidence="26" type="ORF">OVA965_LOCUS794</name>
    <name evidence="29" type="ORF">SRO942_LOCUS3022</name>
    <name evidence="28" type="ORF">TMI583_LOCUS794</name>
</gene>
<comment type="subunit">
    <text evidence="18">Heterotetramer with CBR4; contains two molecules of HSD17B8 and CBR4.</text>
</comment>
<evidence type="ECO:0000256" key="6">
    <source>
        <dbReference type="ARBA" id="ARBA00022553"/>
    </source>
</evidence>
<evidence type="ECO:0000256" key="17">
    <source>
        <dbReference type="ARBA" id="ARBA00052680"/>
    </source>
</evidence>
<dbReference type="SUPFAM" id="SSF51735">
    <property type="entry name" value="NAD(P)-binding Rossmann-fold domains"/>
    <property type="match status" value="1"/>
</dbReference>
<dbReference type="GO" id="GO:0048038">
    <property type="term" value="F:quinone binding"/>
    <property type="evidence" value="ECO:0007669"/>
    <property type="project" value="TreeGrafter"/>
</dbReference>
<dbReference type="PANTHER" id="PTHR42760">
    <property type="entry name" value="SHORT-CHAIN DEHYDROGENASES/REDUCTASES FAMILY MEMBER"/>
    <property type="match status" value="1"/>
</dbReference>
<organism evidence="27 30">
    <name type="scientific">Didymodactylos carnosus</name>
    <dbReference type="NCBI Taxonomy" id="1234261"/>
    <lineage>
        <taxon>Eukaryota</taxon>
        <taxon>Metazoa</taxon>
        <taxon>Spiralia</taxon>
        <taxon>Gnathifera</taxon>
        <taxon>Rotifera</taxon>
        <taxon>Eurotatoria</taxon>
        <taxon>Bdelloidea</taxon>
        <taxon>Philodinida</taxon>
        <taxon>Philodinidae</taxon>
        <taxon>Didymodactylos</taxon>
    </lineage>
</organism>
<name>A0A813S584_9BILA</name>
<comment type="catalytic activity">
    <reaction evidence="15">
        <text>testosterone + NAD(+) = androst-4-ene-3,17-dione + NADH + H(+)</text>
        <dbReference type="Rhea" id="RHEA:14929"/>
        <dbReference type="ChEBI" id="CHEBI:15378"/>
        <dbReference type="ChEBI" id="CHEBI:16422"/>
        <dbReference type="ChEBI" id="CHEBI:17347"/>
        <dbReference type="ChEBI" id="CHEBI:57540"/>
        <dbReference type="ChEBI" id="CHEBI:57945"/>
        <dbReference type="EC" id="1.1.1.239"/>
    </reaction>
    <physiologicalReaction direction="left-to-right" evidence="15">
        <dbReference type="Rhea" id="RHEA:14930"/>
    </physiologicalReaction>
</comment>
<evidence type="ECO:0000256" key="16">
    <source>
        <dbReference type="ARBA" id="ARBA00050435"/>
    </source>
</evidence>
<evidence type="ECO:0000256" key="9">
    <source>
        <dbReference type="ARBA" id="ARBA00023027"/>
    </source>
</evidence>
<sequence length="241" mass="26486">MLKNTVSLITGASSGIGRSVAHLFASEQSQVCAVDINNNGLDSHHYTFVTDICKRDNVIKLADDIFEKLKRHPTIIVNAAGITRDSLFHKMKEQDFDDVINVNLKGTFLINQIFCQKLLEQQQFQQTIMDVSIINIASIVGKHGNIGQCNYSASKAGVEAMTKSMAKEISKFGIRCNTILPGFIQTPMTDKIPEKIRERVKTTIGMQRFGQPEEIASVCLFLASKASSYVNGASIEVTGGL</sequence>
<evidence type="ECO:0000256" key="3">
    <source>
        <dbReference type="ARBA" id="ARBA00006484"/>
    </source>
</evidence>
<dbReference type="InterPro" id="IPR020904">
    <property type="entry name" value="Sc_DH/Rdtase_CS"/>
</dbReference>
<evidence type="ECO:0000313" key="30">
    <source>
        <dbReference type="Proteomes" id="UP000663829"/>
    </source>
</evidence>
<evidence type="ECO:0000313" key="29">
    <source>
        <dbReference type="EMBL" id="CAF3575674.1"/>
    </source>
</evidence>
<dbReference type="EMBL" id="CAJNOK010000123">
    <property type="protein sequence ID" value="CAF0730931.1"/>
    <property type="molecule type" value="Genomic_DNA"/>
</dbReference>
<keyword evidence="8" id="KW-0560">Oxidoreductase</keyword>
<dbReference type="Gene3D" id="3.40.50.720">
    <property type="entry name" value="NAD(P)-binding Rossmann-like Domain"/>
    <property type="match status" value="1"/>
</dbReference>
<comment type="catalytic activity">
    <reaction evidence="14">
        <text>17beta-estradiol + NAD(+) = estrone + NADH + H(+)</text>
        <dbReference type="Rhea" id="RHEA:24612"/>
        <dbReference type="ChEBI" id="CHEBI:15378"/>
        <dbReference type="ChEBI" id="CHEBI:16469"/>
        <dbReference type="ChEBI" id="CHEBI:17263"/>
        <dbReference type="ChEBI" id="CHEBI:57540"/>
        <dbReference type="ChEBI" id="CHEBI:57945"/>
        <dbReference type="EC" id="1.1.1.62"/>
    </reaction>
    <physiologicalReaction direction="left-to-right" evidence="14">
        <dbReference type="Rhea" id="RHEA:24613"/>
    </physiologicalReaction>
    <physiologicalReaction direction="right-to-left" evidence="14">
        <dbReference type="Rhea" id="RHEA:24614"/>
    </physiologicalReaction>
</comment>
<dbReference type="InterPro" id="IPR002347">
    <property type="entry name" value="SDR_fam"/>
</dbReference>
<evidence type="ECO:0000256" key="5">
    <source>
        <dbReference type="ARBA" id="ARBA00022516"/>
    </source>
</evidence>
<evidence type="ECO:0000256" key="1">
    <source>
        <dbReference type="ARBA" id="ARBA00004305"/>
    </source>
</evidence>
<dbReference type="Pfam" id="PF13561">
    <property type="entry name" value="adh_short_C2"/>
    <property type="match status" value="1"/>
</dbReference>
<evidence type="ECO:0000256" key="4">
    <source>
        <dbReference type="ARBA" id="ARBA00012456"/>
    </source>
</evidence>
<evidence type="ECO:0000256" key="14">
    <source>
        <dbReference type="ARBA" id="ARBA00049069"/>
    </source>
</evidence>
<dbReference type="AlphaFoldDB" id="A0A813S584"/>
<comment type="similarity">
    <text evidence="3">Belongs to the short-chain dehydrogenases/reductases (SDR) family.</text>
</comment>
<evidence type="ECO:0000256" key="8">
    <source>
        <dbReference type="ARBA" id="ARBA00023002"/>
    </source>
</evidence>
<keyword evidence="12" id="KW-0275">Fatty acid biosynthesis</keyword>
<reference evidence="27" key="1">
    <citation type="submission" date="2021-02" db="EMBL/GenBank/DDBJ databases">
        <authorList>
            <person name="Nowell W R."/>
        </authorList>
    </citation>
    <scope>NUCLEOTIDE SEQUENCE</scope>
</reference>
<dbReference type="PRINTS" id="PR00080">
    <property type="entry name" value="SDRFAMILY"/>
</dbReference>
<evidence type="ECO:0000256" key="12">
    <source>
        <dbReference type="ARBA" id="ARBA00023160"/>
    </source>
</evidence>
<dbReference type="EC" id="1.1.1.239" evidence="19"/>
<evidence type="ECO:0000256" key="22">
    <source>
        <dbReference type="ARBA" id="ARBA00081419"/>
    </source>
</evidence>
<accession>A0A813S584</accession>
<keyword evidence="9" id="KW-0520">NAD</keyword>
<dbReference type="GO" id="GO:0005759">
    <property type="term" value="C:mitochondrial matrix"/>
    <property type="evidence" value="ECO:0007669"/>
    <property type="project" value="UniProtKB-SubCell"/>
</dbReference>
<keyword evidence="30" id="KW-1185">Reference proteome</keyword>
<dbReference type="EMBL" id="CAJOBC010000354">
    <property type="protein sequence ID" value="CAF3575674.1"/>
    <property type="molecule type" value="Genomic_DNA"/>
</dbReference>
<evidence type="ECO:0000256" key="20">
    <source>
        <dbReference type="ARBA" id="ARBA00070911"/>
    </source>
</evidence>